<dbReference type="EMBL" id="JAWLKJ010000003">
    <property type="protein sequence ID" value="MDV6300229.1"/>
    <property type="molecule type" value="Genomic_DNA"/>
</dbReference>
<gene>
    <name evidence="1" type="ORF">R3P82_14070</name>
</gene>
<accession>A0AAE4QXM2</accession>
<protein>
    <submittedName>
        <fullName evidence="1">Uncharacterized protein</fullName>
    </submittedName>
</protein>
<proteinExistence type="predicted"/>
<evidence type="ECO:0000313" key="1">
    <source>
        <dbReference type="EMBL" id="MDV6300229.1"/>
    </source>
</evidence>
<sequence>MTPDMRTAAEITTGDHAYARAYGRYHVVRGIDRFTHLPTRERAAMVWIRDHNHRTILAPVALDDIRIFAGRTS</sequence>
<name>A0AAE4QXM2_9ACTN</name>
<organism evidence="1 2">
    <name type="scientific">Dietzia maris</name>
    <dbReference type="NCBI Taxonomy" id="37915"/>
    <lineage>
        <taxon>Bacteria</taxon>
        <taxon>Bacillati</taxon>
        <taxon>Actinomycetota</taxon>
        <taxon>Actinomycetes</taxon>
        <taxon>Mycobacteriales</taxon>
        <taxon>Dietziaceae</taxon>
        <taxon>Dietzia</taxon>
    </lineage>
</organism>
<comment type="caution">
    <text evidence="1">The sequence shown here is derived from an EMBL/GenBank/DDBJ whole genome shotgun (WGS) entry which is preliminary data.</text>
</comment>
<evidence type="ECO:0000313" key="2">
    <source>
        <dbReference type="Proteomes" id="UP001185873"/>
    </source>
</evidence>
<dbReference type="RefSeq" id="WP_317470763.1">
    <property type="nucleotide sequence ID" value="NZ_JAWLKJ010000003.1"/>
</dbReference>
<reference evidence="1" key="1">
    <citation type="submission" date="2023-10" db="EMBL/GenBank/DDBJ databases">
        <title>Development of a sustainable strategy for remediation of hydrocarbon-contaminated territories based on the waste exchange concept.</title>
        <authorList>
            <person name="Krivoruchko A."/>
        </authorList>
    </citation>
    <scope>NUCLEOTIDE SEQUENCE</scope>
    <source>
        <strain evidence="1">IEGM 1175</strain>
    </source>
</reference>
<dbReference type="Proteomes" id="UP001185873">
    <property type="component" value="Unassembled WGS sequence"/>
</dbReference>
<dbReference type="AlphaFoldDB" id="A0AAE4QXM2"/>